<feature type="region of interest" description="Disordered" evidence="1">
    <location>
        <begin position="70"/>
        <end position="89"/>
    </location>
</feature>
<sequence>MYLGMVTVLAAVGILMTIMLLMVFNTEGDVNQSVSESCDLRFLKFAACFICSSKRRVIYTVLRRRGSASTVQVSPTQGNRSASRGNQPVTDSFDGEADMIWKEVAIVLDRFVFVVFLAVTIFMNVGCLVGLMVGADQKKL</sequence>
<evidence type="ECO:0000313" key="4">
    <source>
        <dbReference type="Proteomes" id="UP000828390"/>
    </source>
</evidence>
<evidence type="ECO:0000256" key="2">
    <source>
        <dbReference type="SAM" id="Phobius"/>
    </source>
</evidence>
<reference evidence="3" key="2">
    <citation type="submission" date="2020-11" db="EMBL/GenBank/DDBJ databases">
        <authorList>
            <person name="McCartney M.A."/>
            <person name="Auch B."/>
            <person name="Kono T."/>
            <person name="Mallez S."/>
            <person name="Becker A."/>
            <person name="Gohl D.M."/>
            <person name="Silverstein K.A.T."/>
            <person name="Koren S."/>
            <person name="Bechman K.B."/>
            <person name="Herman A."/>
            <person name="Abrahante J.E."/>
            <person name="Garbe J."/>
        </authorList>
    </citation>
    <scope>NUCLEOTIDE SEQUENCE</scope>
    <source>
        <strain evidence="3">Duluth1</strain>
        <tissue evidence="3">Whole animal</tissue>
    </source>
</reference>
<keyword evidence="2" id="KW-0472">Membrane</keyword>
<reference evidence="3" key="1">
    <citation type="journal article" date="2019" name="bioRxiv">
        <title>The Genome of the Zebra Mussel, Dreissena polymorpha: A Resource for Invasive Species Research.</title>
        <authorList>
            <person name="McCartney M.A."/>
            <person name="Auch B."/>
            <person name="Kono T."/>
            <person name="Mallez S."/>
            <person name="Zhang Y."/>
            <person name="Obille A."/>
            <person name="Becker A."/>
            <person name="Abrahante J.E."/>
            <person name="Garbe J."/>
            <person name="Badalamenti J.P."/>
            <person name="Herman A."/>
            <person name="Mangelson H."/>
            <person name="Liachko I."/>
            <person name="Sullivan S."/>
            <person name="Sone E.D."/>
            <person name="Koren S."/>
            <person name="Silverstein K.A.T."/>
            <person name="Beckman K.B."/>
            <person name="Gohl D.M."/>
        </authorList>
    </citation>
    <scope>NUCLEOTIDE SEQUENCE</scope>
    <source>
        <strain evidence="3">Duluth1</strain>
        <tissue evidence="3">Whole animal</tissue>
    </source>
</reference>
<keyword evidence="2" id="KW-1133">Transmembrane helix</keyword>
<organism evidence="3 4">
    <name type="scientific">Dreissena polymorpha</name>
    <name type="common">Zebra mussel</name>
    <name type="synonym">Mytilus polymorpha</name>
    <dbReference type="NCBI Taxonomy" id="45954"/>
    <lineage>
        <taxon>Eukaryota</taxon>
        <taxon>Metazoa</taxon>
        <taxon>Spiralia</taxon>
        <taxon>Lophotrochozoa</taxon>
        <taxon>Mollusca</taxon>
        <taxon>Bivalvia</taxon>
        <taxon>Autobranchia</taxon>
        <taxon>Heteroconchia</taxon>
        <taxon>Euheterodonta</taxon>
        <taxon>Imparidentia</taxon>
        <taxon>Neoheterodontei</taxon>
        <taxon>Myida</taxon>
        <taxon>Dreissenoidea</taxon>
        <taxon>Dreissenidae</taxon>
        <taxon>Dreissena</taxon>
    </lineage>
</organism>
<dbReference type="Proteomes" id="UP000828390">
    <property type="component" value="Unassembled WGS sequence"/>
</dbReference>
<evidence type="ECO:0000313" key="3">
    <source>
        <dbReference type="EMBL" id="KAH3791254.1"/>
    </source>
</evidence>
<gene>
    <name evidence="3" type="ORF">DPMN_144737</name>
</gene>
<keyword evidence="4" id="KW-1185">Reference proteome</keyword>
<name>A0A9D4J0B5_DREPO</name>
<dbReference type="AlphaFoldDB" id="A0A9D4J0B5"/>
<dbReference type="InterPro" id="IPR036719">
    <property type="entry name" value="Neuro-gated_channel_TM_sf"/>
</dbReference>
<accession>A0A9D4J0B5</accession>
<feature type="transmembrane region" description="Helical" evidence="2">
    <location>
        <begin position="111"/>
        <end position="135"/>
    </location>
</feature>
<protein>
    <submittedName>
        <fullName evidence="3">Uncharacterized protein</fullName>
    </submittedName>
</protein>
<evidence type="ECO:0000256" key="1">
    <source>
        <dbReference type="SAM" id="MobiDB-lite"/>
    </source>
</evidence>
<keyword evidence="2" id="KW-0812">Transmembrane</keyword>
<dbReference type="SUPFAM" id="SSF90112">
    <property type="entry name" value="Neurotransmitter-gated ion-channel transmembrane pore"/>
    <property type="match status" value="1"/>
</dbReference>
<proteinExistence type="predicted"/>
<comment type="caution">
    <text evidence="3">The sequence shown here is derived from an EMBL/GenBank/DDBJ whole genome shotgun (WGS) entry which is preliminary data.</text>
</comment>
<dbReference type="EMBL" id="JAIWYP010000007">
    <property type="protein sequence ID" value="KAH3791254.1"/>
    <property type="molecule type" value="Genomic_DNA"/>
</dbReference>
<dbReference type="GO" id="GO:0006811">
    <property type="term" value="P:monoatomic ion transport"/>
    <property type="evidence" value="ECO:0007669"/>
    <property type="project" value="InterPro"/>
</dbReference>
<feature type="transmembrane region" description="Helical" evidence="2">
    <location>
        <begin position="6"/>
        <end position="24"/>
    </location>
</feature>
<dbReference type="GO" id="GO:0016020">
    <property type="term" value="C:membrane"/>
    <property type="evidence" value="ECO:0007669"/>
    <property type="project" value="InterPro"/>
</dbReference>